<comment type="caution">
    <text evidence="3">The sequence shown here is derived from an EMBL/GenBank/DDBJ whole genome shotgun (WGS) entry which is preliminary data.</text>
</comment>
<dbReference type="Gene3D" id="1.10.10.1320">
    <property type="entry name" value="Anti-sigma factor, zinc-finger domain"/>
    <property type="match status" value="1"/>
</dbReference>
<accession>A0A7C4LMR1</accession>
<dbReference type="AlphaFoldDB" id="A0A7C4LMR1"/>
<dbReference type="EMBL" id="DSVQ01000012">
    <property type="protein sequence ID" value="HGT39459.1"/>
    <property type="molecule type" value="Genomic_DNA"/>
</dbReference>
<organism evidence="3">
    <name type="scientific">Schlesneria paludicola</name>
    <dbReference type="NCBI Taxonomy" id="360056"/>
    <lineage>
        <taxon>Bacteria</taxon>
        <taxon>Pseudomonadati</taxon>
        <taxon>Planctomycetota</taxon>
        <taxon>Planctomycetia</taxon>
        <taxon>Planctomycetales</taxon>
        <taxon>Planctomycetaceae</taxon>
        <taxon>Schlesneria</taxon>
    </lineage>
</organism>
<keyword evidence="2" id="KW-0812">Transmembrane</keyword>
<feature type="region of interest" description="Disordered" evidence="1">
    <location>
        <begin position="133"/>
        <end position="174"/>
    </location>
</feature>
<evidence type="ECO:0000256" key="1">
    <source>
        <dbReference type="SAM" id="MobiDB-lite"/>
    </source>
</evidence>
<evidence type="ECO:0000313" key="3">
    <source>
        <dbReference type="EMBL" id="HGT39459.1"/>
    </source>
</evidence>
<protein>
    <submittedName>
        <fullName evidence="3">Zf-HC2 domain-containing protein</fullName>
    </submittedName>
</protein>
<keyword evidence="2" id="KW-1133">Transmembrane helix</keyword>
<feature type="transmembrane region" description="Helical" evidence="2">
    <location>
        <begin position="86"/>
        <end position="106"/>
    </location>
</feature>
<keyword evidence="2" id="KW-0472">Membrane</keyword>
<dbReference type="InterPro" id="IPR041916">
    <property type="entry name" value="Anti_sigma_zinc_sf"/>
</dbReference>
<evidence type="ECO:0000256" key="2">
    <source>
        <dbReference type="SAM" id="Phobius"/>
    </source>
</evidence>
<proteinExistence type="predicted"/>
<sequence length="174" mass="19671">MDCRQTEAMLALWVGHDLADGEPARSLQTHLETCDRCRERSRQFVVAHTALLESRLATPPGASLWPRVRGRLAELERQPHFAKFNVWVPTAIAAAACSLMVLVAAVEVQRKFDERSVPAPVVSKVRAEPHRRPPIEYVRNRPPVFAPDRLPPHSSPREPRFTTAEHPPFSEFSE</sequence>
<reference evidence="3" key="1">
    <citation type="journal article" date="2020" name="mSystems">
        <title>Genome- and Community-Level Interaction Insights into Carbon Utilization and Element Cycling Functions of Hydrothermarchaeota in Hydrothermal Sediment.</title>
        <authorList>
            <person name="Zhou Z."/>
            <person name="Liu Y."/>
            <person name="Xu W."/>
            <person name="Pan J."/>
            <person name="Luo Z.H."/>
            <person name="Li M."/>
        </authorList>
    </citation>
    <scope>NUCLEOTIDE SEQUENCE [LARGE SCALE GENOMIC DNA]</scope>
    <source>
        <strain evidence="3">SpSt-508</strain>
    </source>
</reference>
<name>A0A7C4LMR1_9PLAN</name>
<gene>
    <name evidence="3" type="ORF">ENS64_09395</name>
</gene>